<dbReference type="HAMAP" id="MF_00651">
    <property type="entry name" value="Nuclease_YqgF"/>
    <property type="match status" value="1"/>
</dbReference>
<sequence length="187" mass="19715">MAKVSPDTPGVDDPGPGRRLGLDVGTVRIGVAVSDRDGRLATPVETVPRETGLKDADQGDIDRLLAIIAEYGIIEIVVGFPRDLQGNGSASVKHAKEIAFRLKRRLAKPFATDPTPPQPTPVIRMGDERLTTVAATTALRASGVSEKKGRSVIDQAAAVEILQSWIDGRSAALADETGNESGEEPGE</sequence>
<dbReference type="InterPro" id="IPR005227">
    <property type="entry name" value="YqgF"/>
</dbReference>
<dbReference type="RefSeq" id="WP_006823622.1">
    <property type="nucleotide sequence ID" value="NZ_CP004350.1"/>
</dbReference>
<feature type="compositionally biased region" description="Low complexity" evidence="6">
    <location>
        <begin position="1"/>
        <end position="14"/>
    </location>
</feature>
<proteinExistence type="inferred from homology"/>
<organism evidence="8 9">
    <name type="scientific">Corynebacterium casei LMG S-19264</name>
    <dbReference type="NCBI Taxonomy" id="1285583"/>
    <lineage>
        <taxon>Bacteria</taxon>
        <taxon>Bacillati</taxon>
        <taxon>Actinomycetota</taxon>
        <taxon>Actinomycetes</taxon>
        <taxon>Mycobacteriales</taxon>
        <taxon>Corynebacteriaceae</taxon>
        <taxon>Corynebacterium</taxon>
    </lineage>
</organism>
<keyword evidence="4 5" id="KW-0378">Hydrolase</keyword>
<feature type="domain" description="YqgF/RNase H-like" evidence="7">
    <location>
        <begin position="17"/>
        <end position="135"/>
    </location>
</feature>
<gene>
    <name evidence="8" type="ORF">CCASEI_06890</name>
</gene>
<evidence type="ECO:0000256" key="1">
    <source>
        <dbReference type="ARBA" id="ARBA00022490"/>
    </source>
</evidence>
<keyword evidence="2 5" id="KW-0690">Ribosome biogenesis</keyword>
<dbReference type="GeneID" id="82877526"/>
<dbReference type="PANTHER" id="PTHR33317:SF4">
    <property type="entry name" value="POLYNUCLEOTIDYL TRANSFERASE, RIBONUCLEASE H-LIKE SUPERFAMILY PROTEIN"/>
    <property type="match status" value="1"/>
</dbReference>
<accession>A0ABM5PPN3</accession>
<name>A0ABM5PPN3_9CORY</name>
<feature type="region of interest" description="Disordered" evidence="6">
    <location>
        <begin position="1"/>
        <end position="22"/>
    </location>
</feature>
<evidence type="ECO:0000313" key="8">
    <source>
        <dbReference type="EMBL" id="AHI19949.1"/>
    </source>
</evidence>
<evidence type="ECO:0000313" key="9">
    <source>
        <dbReference type="Proteomes" id="UP000019226"/>
    </source>
</evidence>
<comment type="function">
    <text evidence="5">Could be a nuclease involved in processing of the 5'-end of pre-16S rRNA.</text>
</comment>
<protein>
    <recommendedName>
        <fullName evidence="5">Putative pre-16S rRNA nuclease</fullName>
        <ecNumber evidence="5">3.1.-.-</ecNumber>
    </recommendedName>
</protein>
<dbReference type="Proteomes" id="UP000019226">
    <property type="component" value="Chromosome"/>
</dbReference>
<dbReference type="EMBL" id="CP004350">
    <property type="protein sequence ID" value="AHI19949.1"/>
    <property type="molecule type" value="Genomic_DNA"/>
</dbReference>
<evidence type="ECO:0000256" key="6">
    <source>
        <dbReference type="SAM" id="MobiDB-lite"/>
    </source>
</evidence>
<keyword evidence="3 5" id="KW-0540">Nuclease</keyword>
<comment type="subcellular location">
    <subcellularLocation>
        <location evidence="5">Cytoplasm</location>
    </subcellularLocation>
</comment>
<dbReference type="NCBIfam" id="TIGR00250">
    <property type="entry name" value="RNAse_H_YqgF"/>
    <property type="match status" value="1"/>
</dbReference>
<evidence type="ECO:0000256" key="4">
    <source>
        <dbReference type="ARBA" id="ARBA00022801"/>
    </source>
</evidence>
<dbReference type="SUPFAM" id="SSF53098">
    <property type="entry name" value="Ribonuclease H-like"/>
    <property type="match status" value="1"/>
</dbReference>
<dbReference type="SMART" id="SM00732">
    <property type="entry name" value="YqgFc"/>
    <property type="match status" value="1"/>
</dbReference>
<dbReference type="Pfam" id="PF03652">
    <property type="entry name" value="RuvX"/>
    <property type="match status" value="1"/>
</dbReference>
<evidence type="ECO:0000256" key="2">
    <source>
        <dbReference type="ARBA" id="ARBA00022517"/>
    </source>
</evidence>
<keyword evidence="1 5" id="KW-0963">Cytoplasm</keyword>
<dbReference type="Gene3D" id="3.30.420.140">
    <property type="entry name" value="YqgF/RNase H-like domain"/>
    <property type="match status" value="1"/>
</dbReference>
<dbReference type="InterPro" id="IPR037027">
    <property type="entry name" value="YqgF/RNaseH-like_dom_sf"/>
</dbReference>
<dbReference type="EC" id="3.1.-.-" evidence="5"/>
<evidence type="ECO:0000256" key="5">
    <source>
        <dbReference type="HAMAP-Rule" id="MF_00651"/>
    </source>
</evidence>
<keyword evidence="9" id="KW-1185">Reference proteome</keyword>
<dbReference type="CDD" id="cd16964">
    <property type="entry name" value="YqgF"/>
    <property type="match status" value="1"/>
</dbReference>
<comment type="similarity">
    <text evidence="5">Belongs to the YqgF HJR family.</text>
</comment>
<evidence type="ECO:0000259" key="7">
    <source>
        <dbReference type="SMART" id="SM00732"/>
    </source>
</evidence>
<dbReference type="InterPro" id="IPR012337">
    <property type="entry name" value="RNaseH-like_sf"/>
</dbReference>
<dbReference type="PANTHER" id="PTHR33317">
    <property type="entry name" value="POLYNUCLEOTIDYL TRANSFERASE, RIBONUCLEASE H-LIKE SUPERFAMILY PROTEIN"/>
    <property type="match status" value="1"/>
</dbReference>
<dbReference type="InterPro" id="IPR006641">
    <property type="entry name" value="YqgF/RNaseH-like_dom"/>
</dbReference>
<reference evidence="9" key="1">
    <citation type="submission" date="2013-02" db="EMBL/GenBank/DDBJ databases">
        <title>The complete genome sequence of Corynebacterium casei LMG S-19264 (=DSM 44701).</title>
        <authorList>
            <person name="Ruckert C."/>
            <person name="Albersmeier A."/>
            <person name="Kalinowski J."/>
        </authorList>
    </citation>
    <scope>NUCLEOTIDE SEQUENCE [LARGE SCALE GENOMIC DNA]</scope>
    <source>
        <strain evidence="9">LMG S-19264</strain>
    </source>
</reference>
<evidence type="ECO:0000256" key="3">
    <source>
        <dbReference type="ARBA" id="ARBA00022722"/>
    </source>
</evidence>